<dbReference type="AlphaFoldDB" id="A0AA39TIC6"/>
<feature type="transmembrane region" description="Helical" evidence="2">
    <location>
        <begin position="447"/>
        <end position="469"/>
    </location>
</feature>
<feature type="transmembrane region" description="Helical" evidence="2">
    <location>
        <begin position="526"/>
        <end position="555"/>
    </location>
</feature>
<comment type="caution">
    <text evidence="3">The sequence shown here is derived from an EMBL/GenBank/DDBJ whole genome shotgun (WGS) entry which is preliminary data.</text>
</comment>
<feature type="transmembrane region" description="Helical" evidence="2">
    <location>
        <begin position="489"/>
        <end position="514"/>
    </location>
</feature>
<feature type="transmembrane region" description="Helical" evidence="2">
    <location>
        <begin position="293"/>
        <end position="315"/>
    </location>
</feature>
<keyword evidence="2" id="KW-0812">Transmembrane</keyword>
<dbReference type="Proteomes" id="UP001174934">
    <property type="component" value="Unassembled WGS sequence"/>
</dbReference>
<keyword evidence="4" id="KW-1185">Reference proteome</keyword>
<keyword evidence="2" id="KW-0472">Membrane</keyword>
<sequence>MAPILVVTAEIANKRQDPNLQCSPATPWSVFLFFASNYLAHCATVKMYPGSSPANTLVATALALFVPSSGIVRAFHLISRNSWFKKQKSPLEKAAMAGALRMVVRDQSWEPQEGDCIKPVKLSQSLVKSLSGNTDEGPVLQDISPPPPGAHEHAASQNNEIETTAVVAPGSKGDDMLERSQQRPVKKHLPTYTVAVGKTEDRWKMAFSPLSATIHALSHKHMVHGEAFLPPGYSWAEVPGDAKVSFASLRNTERSTQNISSNYNWAQSLVGIYQAGSAGLTLYRSRGDQIERYGYAAFGLTVIPYLIMSIVNLVAQVATADYPTLYMVNSSEMEEARRRGGVFDGAVGTLEVDERGGGKADTGQPVYQARFTGNKYVEVTKVDGNGSVPPNTIEGLQVKHPYESMIRHPYESAGDIVIPGCTSFKLHKYSPGSEPGMEWSRAMQAKFLFLGYMLPFLLGCLSLIILGALTHFQNGDSSTAQRAWTMTWLVAGIYCGFWGDGFTGIISSSFLGIWKREEGTIDTWWFVLYLVLVILAAVIFCTPAIGGFVTVAGMLRDYGICESR</sequence>
<evidence type="ECO:0000256" key="1">
    <source>
        <dbReference type="SAM" id="MobiDB-lite"/>
    </source>
</evidence>
<gene>
    <name evidence="3" type="ORF">B0T17DRAFT_564833</name>
</gene>
<evidence type="ECO:0000313" key="4">
    <source>
        <dbReference type="Proteomes" id="UP001174934"/>
    </source>
</evidence>
<dbReference type="EMBL" id="JAULSR010000009">
    <property type="protein sequence ID" value="KAK0612532.1"/>
    <property type="molecule type" value="Genomic_DNA"/>
</dbReference>
<name>A0AA39TIC6_9PEZI</name>
<accession>A0AA39TIC6</accession>
<protein>
    <submittedName>
        <fullName evidence="3">Uncharacterized protein</fullName>
    </submittedName>
</protein>
<organism evidence="3 4">
    <name type="scientific">Bombardia bombarda</name>
    <dbReference type="NCBI Taxonomy" id="252184"/>
    <lineage>
        <taxon>Eukaryota</taxon>
        <taxon>Fungi</taxon>
        <taxon>Dikarya</taxon>
        <taxon>Ascomycota</taxon>
        <taxon>Pezizomycotina</taxon>
        <taxon>Sordariomycetes</taxon>
        <taxon>Sordariomycetidae</taxon>
        <taxon>Sordariales</taxon>
        <taxon>Lasiosphaeriaceae</taxon>
        <taxon>Bombardia</taxon>
    </lineage>
</organism>
<proteinExistence type="predicted"/>
<keyword evidence="2" id="KW-1133">Transmembrane helix</keyword>
<reference evidence="3" key="1">
    <citation type="submission" date="2023-06" db="EMBL/GenBank/DDBJ databases">
        <title>Genome-scale phylogeny and comparative genomics of the fungal order Sordariales.</title>
        <authorList>
            <consortium name="Lawrence Berkeley National Laboratory"/>
            <person name="Hensen N."/>
            <person name="Bonometti L."/>
            <person name="Westerberg I."/>
            <person name="Brannstrom I.O."/>
            <person name="Guillou S."/>
            <person name="Cros-Aarteil S."/>
            <person name="Calhoun S."/>
            <person name="Haridas S."/>
            <person name="Kuo A."/>
            <person name="Mondo S."/>
            <person name="Pangilinan J."/>
            <person name="Riley R."/>
            <person name="LaButti K."/>
            <person name="Andreopoulos B."/>
            <person name="Lipzen A."/>
            <person name="Chen C."/>
            <person name="Yanf M."/>
            <person name="Daum C."/>
            <person name="Ng V."/>
            <person name="Clum A."/>
            <person name="Steindorff A."/>
            <person name="Ohm R."/>
            <person name="Martin F."/>
            <person name="Silar P."/>
            <person name="Natvig D."/>
            <person name="Lalanne C."/>
            <person name="Gautier V."/>
            <person name="Ament-velasquez S.L."/>
            <person name="Kruys A."/>
            <person name="Hutchinson M.I."/>
            <person name="Powell A.J."/>
            <person name="Barry K."/>
            <person name="Miller A.N."/>
            <person name="Grigoriev I.V."/>
            <person name="Debuchy R."/>
            <person name="Gladieux P."/>
            <person name="Thoren M.H."/>
            <person name="Johannesson H."/>
        </authorList>
    </citation>
    <scope>NUCLEOTIDE SEQUENCE</scope>
    <source>
        <strain evidence="3">SMH3391-2</strain>
    </source>
</reference>
<evidence type="ECO:0000313" key="3">
    <source>
        <dbReference type="EMBL" id="KAK0612532.1"/>
    </source>
</evidence>
<evidence type="ECO:0000256" key="2">
    <source>
        <dbReference type="SAM" id="Phobius"/>
    </source>
</evidence>
<feature type="region of interest" description="Disordered" evidence="1">
    <location>
        <begin position="131"/>
        <end position="158"/>
    </location>
</feature>